<gene>
    <name evidence="2" type="ORF">SAMN02745941_03147</name>
</gene>
<dbReference type="SUPFAM" id="SSF55729">
    <property type="entry name" value="Acyl-CoA N-acyltransferases (Nat)"/>
    <property type="match status" value="1"/>
</dbReference>
<reference evidence="2 3" key="1">
    <citation type="submission" date="2016-11" db="EMBL/GenBank/DDBJ databases">
        <authorList>
            <person name="Jaros S."/>
            <person name="Januszkiewicz K."/>
            <person name="Wedrychowicz H."/>
        </authorList>
    </citation>
    <scope>NUCLEOTIDE SEQUENCE [LARGE SCALE GENOMIC DNA]</scope>
    <source>
        <strain evidence="2 3">DSM 6191</strain>
    </source>
</reference>
<dbReference type="Gene3D" id="3.40.630.30">
    <property type="match status" value="1"/>
</dbReference>
<feature type="domain" description="N-acetyltransferase" evidence="1">
    <location>
        <begin position="1"/>
        <end position="138"/>
    </location>
</feature>
<dbReference type="AlphaFoldDB" id="A0A1M5ZN28"/>
<dbReference type="InterPro" id="IPR016181">
    <property type="entry name" value="Acyl_CoA_acyltransferase"/>
</dbReference>
<dbReference type="InterPro" id="IPR000182">
    <property type="entry name" value="GNAT_dom"/>
</dbReference>
<organism evidence="2 3">
    <name type="scientific">Clostridium intestinale DSM 6191</name>
    <dbReference type="NCBI Taxonomy" id="1121320"/>
    <lineage>
        <taxon>Bacteria</taxon>
        <taxon>Bacillati</taxon>
        <taxon>Bacillota</taxon>
        <taxon>Clostridia</taxon>
        <taxon>Eubacteriales</taxon>
        <taxon>Clostridiaceae</taxon>
        <taxon>Clostridium</taxon>
    </lineage>
</organism>
<evidence type="ECO:0000313" key="3">
    <source>
        <dbReference type="Proteomes" id="UP000184241"/>
    </source>
</evidence>
<dbReference type="EMBL" id="FQXU01000009">
    <property type="protein sequence ID" value="SHI25313.1"/>
    <property type="molecule type" value="Genomic_DNA"/>
</dbReference>
<dbReference type="PANTHER" id="PTHR43233:SF1">
    <property type="entry name" value="FAMILY N-ACETYLTRANSFERASE, PUTATIVE (AFU_ORTHOLOGUE AFUA_6G03350)-RELATED"/>
    <property type="match status" value="1"/>
</dbReference>
<dbReference type="GO" id="GO:0016747">
    <property type="term" value="F:acyltransferase activity, transferring groups other than amino-acyl groups"/>
    <property type="evidence" value="ECO:0007669"/>
    <property type="project" value="InterPro"/>
</dbReference>
<dbReference type="InterPro" id="IPR053144">
    <property type="entry name" value="Acetyltransferase_Butenolide"/>
</dbReference>
<keyword evidence="2" id="KW-0808">Transferase</keyword>
<sequence>MENYQLIEKLPTVNELNQLRTLVGWGEINKNSLKLGLDNSLYGVCILLNGDVVGTARVVGDNSTCFYIQDVIIHPDHQRKGIGASILEKIMNYIYENACNEAVVGLMSVKGKEEFYKKFGFWTRPTDNYGAGMVQFIEK</sequence>
<evidence type="ECO:0000313" key="2">
    <source>
        <dbReference type="EMBL" id="SHI25313.1"/>
    </source>
</evidence>
<dbReference type="PROSITE" id="PS51186">
    <property type="entry name" value="GNAT"/>
    <property type="match status" value="1"/>
</dbReference>
<dbReference type="Pfam" id="PF00583">
    <property type="entry name" value="Acetyltransf_1"/>
    <property type="match status" value="1"/>
</dbReference>
<name>A0A1M5ZN28_9CLOT</name>
<dbReference type="CDD" id="cd04301">
    <property type="entry name" value="NAT_SF"/>
    <property type="match status" value="1"/>
</dbReference>
<dbReference type="RefSeq" id="WP_073020919.1">
    <property type="nucleotide sequence ID" value="NZ_FQXU01000009.1"/>
</dbReference>
<dbReference type="PANTHER" id="PTHR43233">
    <property type="entry name" value="FAMILY N-ACETYLTRANSFERASE, PUTATIVE (AFU_ORTHOLOGUE AFUA_6G03350)-RELATED"/>
    <property type="match status" value="1"/>
</dbReference>
<accession>A0A1M5ZN28</accession>
<protein>
    <submittedName>
        <fullName evidence="2">Acetyltransferase (GNAT) domain-containing protein</fullName>
    </submittedName>
</protein>
<evidence type="ECO:0000259" key="1">
    <source>
        <dbReference type="PROSITE" id="PS51186"/>
    </source>
</evidence>
<proteinExistence type="predicted"/>
<dbReference type="Proteomes" id="UP000184241">
    <property type="component" value="Unassembled WGS sequence"/>
</dbReference>